<evidence type="ECO:0000256" key="2">
    <source>
        <dbReference type="ARBA" id="ARBA00023163"/>
    </source>
</evidence>
<name>A0A840VB06_9PROT</name>
<dbReference type="RefSeq" id="WP_183265797.1">
    <property type="nucleotide sequence ID" value="NZ_JACHFJ010000003.1"/>
</dbReference>
<dbReference type="Gene3D" id="3.40.50.1360">
    <property type="match status" value="1"/>
</dbReference>
<protein>
    <submittedName>
        <fullName evidence="4">DeoR family glycerol-3-phosphate regulon repressor</fullName>
    </submittedName>
</protein>
<feature type="domain" description="HTH deoR-type" evidence="3">
    <location>
        <begin position="2"/>
        <end position="57"/>
    </location>
</feature>
<dbReference type="PANTHER" id="PTHR30363:SF44">
    <property type="entry name" value="AGA OPERON TRANSCRIPTIONAL REPRESSOR-RELATED"/>
    <property type="match status" value="1"/>
</dbReference>
<evidence type="ECO:0000313" key="4">
    <source>
        <dbReference type="EMBL" id="MBB5372774.1"/>
    </source>
</evidence>
<dbReference type="InterPro" id="IPR001034">
    <property type="entry name" value="DeoR_HTH"/>
</dbReference>
<dbReference type="InterPro" id="IPR036388">
    <property type="entry name" value="WH-like_DNA-bd_sf"/>
</dbReference>
<dbReference type="Pfam" id="PF00455">
    <property type="entry name" value="DeoRC"/>
    <property type="match status" value="1"/>
</dbReference>
<dbReference type="PROSITE" id="PS51000">
    <property type="entry name" value="HTH_DEOR_2"/>
    <property type="match status" value="1"/>
</dbReference>
<dbReference type="Pfam" id="PF08220">
    <property type="entry name" value="HTH_DeoR"/>
    <property type="match status" value="1"/>
</dbReference>
<dbReference type="Proteomes" id="UP000553706">
    <property type="component" value="Unassembled WGS sequence"/>
</dbReference>
<dbReference type="PRINTS" id="PR00037">
    <property type="entry name" value="HTHLACR"/>
</dbReference>
<gene>
    <name evidence="4" type="ORF">HNP71_001025</name>
</gene>
<evidence type="ECO:0000256" key="1">
    <source>
        <dbReference type="ARBA" id="ARBA00023015"/>
    </source>
</evidence>
<dbReference type="SMART" id="SM00420">
    <property type="entry name" value="HTH_DEOR"/>
    <property type="match status" value="1"/>
</dbReference>
<dbReference type="InterPro" id="IPR036390">
    <property type="entry name" value="WH_DNA-bd_sf"/>
</dbReference>
<sequence>MSLKRQADILQAVRETGSASITDLATRLDVSTETIRRNIKPLIEQGSVLRFHGGIMSPDQTADPPFQRRMHLNQAGKRQVASLVLDMVRDGDSLILDNGTTTTYVAEALAARSNLVVVTNSAQIACRLASRNNNRVFMTGGELGGDDAAAFGPSSIEFLKQFEVRCALLSVAGINARGELVDFHLFEAEFSRAAMAQAEETWVIADQSKFGREAPVKVCEWGKVQKIITDAPPPEDFIARCAATGVRIVTG</sequence>
<dbReference type="InterPro" id="IPR014036">
    <property type="entry name" value="DeoR-like_C"/>
</dbReference>
<reference evidence="4 5" key="1">
    <citation type="submission" date="2020-08" db="EMBL/GenBank/DDBJ databases">
        <title>Genomic Encyclopedia of Type Strains, Phase IV (KMG-IV): sequencing the most valuable type-strain genomes for metagenomic binning, comparative biology and taxonomic classification.</title>
        <authorList>
            <person name="Goeker M."/>
        </authorList>
    </citation>
    <scope>NUCLEOTIDE SEQUENCE [LARGE SCALE GENOMIC DNA]</scope>
    <source>
        <strain evidence="4 5">DSM 27026</strain>
    </source>
</reference>
<dbReference type="SUPFAM" id="SSF46785">
    <property type="entry name" value="Winged helix' DNA-binding domain"/>
    <property type="match status" value="1"/>
</dbReference>
<dbReference type="AlphaFoldDB" id="A0A840VB06"/>
<evidence type="ECO:0000259" key="3">
    <source>
        <dbReference type="PROSITE" id="PS51000"/>
    </source>
</evidence>
<dbReference type="PANTHER" id="PTHR30363">
    <property type="entry name" value="HTH-TYPE TRANSCRIPTIONAL REGULATOR SRLR-RELATED"/>
    <property type="match status" value="1"/>
</dbReference>
<keyword evidence="5" id="KW-1185">Reference proteome</keyword>
<dbReference type="InterPro" id="IPR037171">
    <property type="entry name" value="NagB/RpiA_transferase-like"/>
</dbReference>
<dbReference type="InterPro" id="IPR050313">
    <property type="entry name" value="Carb_Metab_HTH_regulators"/>
</dbReference>
<keyword evidence="1" id="KW-0805">Transcription regulation</keyword>
<organism evidence="4 5">
    <name type="scientific">Acidocella aromatica</name>
    <dbReference type="NCBI Taxonomy" id="1303579"/>
    <lineage>
        <taxon>Bacteria</taxon>
        <taxon>Pseudomonadati</taxon>
        <taxon>Pseudomonadota</taxon>
        <taxon>Alphaproteobacteria</taxon>
        <taxon>Acetobacterales</taxon>
        <taxon>Acidocellaceae</taxon>
        <taxon>Acidocella</taxon>
    </lineage>
</organism>
<dbReference type="Gene3D" id="1.10.10.10">
    <property type="entry name" value="Winged helix-like DNA-binding domain superfamily/Winged helix DNA-binding domain"/>
    <property type="match status" value="1"/>
</dbReference>
<accession>A0A840VB06</accession>
<dbReference type="EMBL" id="JACHFJ010000003">
    <property type="protein sequence ID" value="MBB5372774.1"/>
    <property type="molecule type" value="Genomic_DNA"/>
</dbReference>
<dbReference type="SUPFAM" id="SSF100950">
    <property type="entry name" value="NagB/RpiA/CoA transferase-like"/>
    <property type="match status" value="1"/>
</dbReference>
<evidence type="ECO:0000313" key="5">
    <source>
        <dbReference type="Proteomes" id="UP000553706"/>
    </source>
</evidence>
<dbReference type="GO" id="GO:0003700">
    <property type="term" value="F:DNA-binding transcription factor activity"/>
    <property type="evidence" value="ECO:0007669"/>
    <property type="project" value="InterPro"/>
</dbReference>
<proteinExistence type="predicted"/>
<keyword evidence="2" id="KW-0804">Transcription</keyword>
<comment type="caution">
    <text evidence="4">The sequence shown here is derived from an EMBL/GenBank/DDBJ whole genome shotgun (WGS) entry which is preliminary data.</text>
</comment>
<dbReference type="SMART" id="SM01134">
    <property type="entry name" value="DeoRC"/>
    <property type="match status" value="1"/>
</dbReference>